<keyword evidence="1" id="KW-0328">Glycosyltransferase</keyword>
<reference evidence="1" key="1">
    <citation type="submission" date="2015-05" db="EMBL/GenBank/DDBJ databases">
        <title>The complete genome of Altererythrobacter atlanticus strain 26DY36.</title>
        <authorList>
            <person name="Wu Y.-H."/>
            <person name="Cheng H."/>
            <person name="Wu X.-W."/>
        </authorList>
    </citation>
    <scope>NUCLEOTIDE SEQUENCE [LARGE SCALE GENOMIC DNA]</scope>
    <source>
        <strain evidence="1">26DY36</strain>
    </source>
</reference>
<dbReference type="EMBL" id="CP011452">
    <property type="protein sequence ID" value="AKH41118.1"/>
    <property type="molecule type" value="Genomic_DNA"/>
</dbReference>
<dbReference type="RefSeq" id="WP_053833309.1">
    <property type="nucleotide sequence ID" value="NZ_CP011452.2"/>
</dbReference>
<sequence>MKKLTVSIDPFDSVYNSFVPQFAAAAAGAGCEVRPLSFHLQPMMSSDVVIMHWPYLFMGDVPLTATAKGLLRIMGARRLGRTRFVWVAHNLAQHDGAARHQFIPRRFIRELDGIIYLSERSRELLHQLYRVAPHTRELVTVHPRYDSALPITPYYPPAVDEACRLMSFGMIRRYKGHGALIKAMRATQGMPVEMNLAGRRHDPVYSREVEEQAEDIANLRLSLSDERIDDEELERMIDGAHGVVLPYRAVLNSGSAIHALSRARPVLVPNLGSMPELQQSFGREWVHLYDGELSGEDIARFASAIRQIPAGARPDMSNHGWDRMSADLKGFFAEIV</sequence>
<dbReference type="PROSITE" id="PS51257">
    <property type="entry name" value="PROKAR_LIPOPROTEIN"/>
    <property type="match status" value="1"/>
</dbReference>
<evidence type="ECO:0000313" key="1">
    <source>
        <dbReference type="EMBL" id="AKH41118.1"/>
    </source>
</evidence>
<accession>A0A0F7KKK3</accession>
<dbReference type="OrthoDB" id="118340at2"/>
<keyword evidence="2" id="KW-1185">Reference proteome</keyword>
<dbReference type="Proteomes" id="UP000034392">
    <property type="component" value="Chromosome"/>
</dbReference>
<keyword evidence="1" id="KW-0808">Transferase</keyword>
<dbReference type="KEGG" id="aay:WYH_00052"/>
<dbReference type="PATRIC" id="fig|1267766.3.peg.52"/>
<evidence type="ECO:0000313" key="2">
    <source>
        <dbReference type="Proteomes" id="UP000034392"/>
    </source>
</evidence>
<dbReference type="Gene3D" id="3.40.50.2000">
    <property type="entry name" value="Glycogen Phosphorylase B"/>
    <property type="match status" value="1"/>
</dbReference>
<dbReference type="GO" id="GO:0016757">
    <property type="term" value="F:glycosyltransferase activity"/>
    <property type="evidence" value="ECO:0007669"/>
    <property type="project" value="UniProtKB-KW"/>
</dbReference>
<dbReference type="AlphaFoldDB" id="A0A0F7KKK3"/>
<organism evidence="1 2">
    <name type="scientific">Croceibacterium atlanticum</name>
    <dbReference type="NCBI Taxonomy" id="1267766"/>
    <lineage>
        <taxon>Bacteria</taxon>
        <taxon>Pseudomonadati</taxon>
        <taxon>Pseudomonadota</taxon>
        <taxon>Alphaproteobacteria</taxon>
        <taxon>Sphingomonadales</taxon>
        <taxon>Erythrobacteraceae</taxon>
        <taxon>Croceibacterium</taxon>
    </lineage>
</organism>
<dbReference type="STRING" id="1267766.WYH_00052"/>
<dbReference type="EC" id="2.4.1.251" evidence="1"/>
<gene>
    <name evidence="1" type="primary">gumI</name>
    <name evidence="1" type="ORF">WYH_00052</name>
</gene>
<protein>
    <submittedName>
        <fullName evidence="1">GDP-mannose:glycolipid 4-beta-D-mannosyltransferase</fullName>
        <ecNumber evidence="1">2.4.1.251</ecNumber>
    </submittedName>
</protein>
<dbReference type="SUPFAM" id="SSF53756">
    <property type="entry name" value="UDP-Glycosyltransferase/glycogen phosphorylase"/>
    <property type="match status" value="1"/>
</dbReference>
<name>A0A0F7KKK3_9SPHN</name>
<proteinExistence type="predicted"/>